<feature type="signal peptide" evidence="2">
    <location>
        <begin position="1"/>
        <end position="18"/>
    </location>
</feature>
<evidence type="ECO:0000313" key="4">
    <source>
        <dbReference type="Proteomes" id="UP001365542"/>
    </source>
</evidence>
<keyword evidence="4" id="KW-1185">Reference proteome</keyword>
<organism evidence="3 4">
    <name type="scientific">Orbilia ellipsospora</name>
    <dbReference type="NCBI Taxonomy" id="2528407"/>
    <lineage>
        <taxon>Eukaryota</taxon>
        <taxon>Fungi</taxon>
        <taxon>Dikarya</taxon>
        <taxon>Ascomycota</taxon>
        <taxon>Pezizomycotina</taxon>
        <taxon>Orbiliomycetes</taxon>
        <taxon>Orbiliales</taxon>
        <taxon>Orbiliaceae</taxon>
        <taxon>Orbilia</taxon>
    </lineage>
</organism>
<evidence type="ECO:0000256" key="1">
    <source>
        <dbReference type="SAM" id="MobiDB-lite"/>
    </source>
</evidence>
<keyword evidence="2" id="KW-0732">Signal</keyword>
<accession>A0AAV9X3V2</accession>
<dbReference type="EMBL" id="JAVHJO010000011">
    <property type="protein sequence ID" value="KAK6533667.1"/>
    <property type="molecule type" value="Genomic_DNA"/>
</dbReference>
<reference evidence="3 4" key="1">
    <citation type="submission" date="2019-10" db="EMBL/GenBank/DDBJ databases">
        <authorList>
            <person name="Palmer J.M."/>
        </authorList>
    </citation>
    <scope>NUCLEOTIDE SEQUENCE [LARGE SCALE GENOMIC DNA]</scope>
    <source>
        <strain evidence="3 4">TWF694</strain>
    </source>
</reference>
<feature type="chain" id="PRO_5043821778" evidence="2">
    <location>
        <begin position="19"/>
        <end position="606"/>
    </location>
</feature>
<feature type="region of interest" description="Disordered" evidence="1">
    <location>
        <begin position="515"/>
        <end position="542"/>
    </location>
</feature>
<evidence type="ECO:0000313" key="3">
    <source>
        <dbReference type="EMBL" id="KAK6533667.1"/>
    </source>
</evidence>
<evidence type="ECO:0000256" key="2">
    <source>
        <dbReference type="SAM" id="SignalP"/>
    </source>
</evidence>
<proteinExistence type="predicted"/>
<feature type="region of interest" description="Disordered" evidence="1">
    <location>
        <begin position="581"/>
        <end position="606"/>
    </location>
</feature>
<dbReference type="AlphaFoldDB" id="A0AAV9X3V2"/>
<protein>
    <submittedName>
        <fullName evidence="3">Uncharacterized protein</fullName>
    </submittedName>
</protein>
<sequence>MRNLTLLGLSLATVYVRAAVDYPHYLYRIGYQDPIIEAYDENDDLLLDENGVPVKQDYLIDEANLFGSNTCVRVFEGANSISIWEVPKELQNFPRDQTYGWIMYPDSNNCNAGKDENDPTRQKAYISLEQGIYGWRQSTGFYSGGFPYPVSFRLWINPEIFNPSGIMAGTYPPFSSFGANKNIPSGPEVMDYDFARGEASDIDPNDPIAREYDSRNMRIYQPDDVVDNIIAPLTRLRRGPGVTAETLTNFRTYPKQYYNVYDPRPPAEVFRPIIVLNRLATDLTTGAIRNADIDPVQLGAFFEAFIGPPISHEHPLTYDWPNAQLRTYLRNLPGFSTPVDPDTGAIGYISPNGHTAQEVLNIAQVFGYLVNEWIDQQPDDVMADWGYETDAQANAEKWLYSMEENAVNLGIQAHQQPVSLQDEAFEQQEEVADLIPPPDFVYGENGDDEIIEGAQDGFDENSLEAEIAPLAELSGLVREGQELVHNGDVSQQDISRHILMDDLSHVGVSQLLDQSGEEAQENTGSQVIDRPSTGNILNQPSDNDVSFQSAAENPFFQTVDPRLWSTMTLNRLNKLRQKYPINRGLSRQSSISSIGGMKTGRDPGPD</sequence>
<gene>
    <name evidence="3" type="ORF">TWF694_002600</name>
</gene>
<feature type="compositionally biased region" description="Polar residues" evidence="1">
    <location>
        <begin position="521"/>
        <end position="542"/>
    </location>
</feature>
<comment type="caution">
    <text evidence="3">The sequence shown here is derived from an EMBL/GenBank/DDBJ whole genome shotgun (WGS) entry which is preliminary data.</text>
</comment>
<dbReference type="Proteomes" id="UP001365542">
    <property type="component" value="Unassembled WGS sequence"/>
</dbReference>
<name>A0AAV9X3V2_9PEZI</name>